<dbReference type="Pfam" id="PF00107">
    <property type="entry name" value="ADH_zinc_N"/>
    <property type="match status" value="1"/>
</dbReference>
<dbReference type="SMART" id="SM00829">
    <property type="entry name" value="PKS_ER"/>
    <property type="match status" value="1"/>
</dbReference>
<organism evidence="2 3">
    <name type="scientific">Hyphodiscus hymeniophilus</name>
    <dbReference type="NCBI Taxonomy" id="353542"/>
    <lineage>
        <taxon>Eukaryota</taxon>
        <taxon>Fungi</taxon>
        <taxon>Dikarya</taxon>
        <taxon>Ascomycota</taxon>
        <taxon>Pezizomycotina</taxon>
        <taxon>Leotiomycetes</taxon>
        <taxon>Helotiales</taxon>
        <taxon>Hyphodiscaceae</taxon>
        <taxon>Hyphodiscus</taxon>
    </lineage>
</organism>
<keyword evidence="3" id="KW-1185">Reference proteome</keyword>
<sequence length="322" mass="34961">MRAVRIEKFVKDYDEIEVSEIPKPQTKDGDVLVQVAAAGVNFVDLLYARGKHQNNRALVQPPFTLGLEFAGTVIASGPTSQFAPGDRVFGARLGSYAQFVAVRESSLHSIPLNWSFTHAAGLAATAPVSYGALILRGRLKKGETVLIHAAAGGLGLMAVQIAKGVGARRYGADEVVNYSEGEWWKKVLKMTNAEGAAVVYDIVGLVDKSLKCVKHGGRILIVGFAGTEGSIETIAMNRVLLKQVQIIGYRFGESERRDPAETLEAWKGLEGMIEEGLLKPTVFEKEYKGLERAVTAMKDLATRKVWGKAVVLIEPEKGKPRL</sequence>
<gene>
    <name evidence="2" type="ORF">D0Z07_8620</name>
</gene>
<dbReference type="GO" id="GO:0008270">
    <property type="term" value="F:zinc ion binding"/>
    <property type="evidence" value="ECO:0007669"/>
    <property type="project" value="InterPro"/>
</dbReference>
<evidence type="ECO:0000313" key="3">
    <source>
        <dbReference type="Proteomes" id="UP000785200"/>
    </source>
</evidence>
<evidence type="ECO:0000313" key="2">
    <source>
        <dbReference type="EMBL" id="KAG0645456.1"/>
    </source>
</evidence>
<dbReference type="PANTHER" id="PTHR43677">
    <property type="entry name" value="SHORT-CHAIN DEHYDROGENASE/REDUCTASE"/>
    <property type="match status" value="1"/>
</dbReference>
<dbReference type="PANTHER" id="PTHR43677:SF4">
    <property type="entry name" value="QUINONE OXIDOREDUCTASE-LIKE PROTEIN 2"/>
    <property type="match status" value="1"/>
</dbReference>
<proteinExistence type="predicted"/>
<dbReference type="InterPro" id="IPR013154">
    <property type="entry name" value="ADH-like_N"/>
</dbReference>
<comment type="caution">
    <text evidence="2">The sequence shown here is derived from an EMBL/GenBank/DDBJ whole genome shotgun (WGS) entry which is preliminary data.</text>
</comment>
<evidence type="ECO:0000259" key="1">
    <source>
        <dbReference type="SMART" id="SM00829"/>
    </source>
</evidence>
<dbReference type="Gene3D" id="3.90.180.10">
    <property type="entry name" value="Medium-chain alcohol dehydrogenases, catalytic domain"/>
    <property type="match status" value="2"/>
</dbReference>
<reference evidence="2" key="1">
    <citation type="submission" date="2019-07" db="EMBL/GenBank/DDBJ databases">
        <title>Hyphodiscus hymeniophilus genome sequencing and assembly.</title>
        <authorList>
            <person name="Kramer G."/>
            <person name="Nodwell J."/>
        </authorList>
    </citation>
    <scope>NUCLEOTIDE SEQUENCE</scope>
    <source>
        <strain evidence="2">ATCC 34498</strain>
    </source>
</reference>
<dbReference type="Gene3D" id="3.40.50.720">
    <property type="entry name" value="NAD(P)-binding Rossmann-like Domain"/>
    <property type="match status" value="2"/>
</dbReference>
<dbReference type="InterPro" id="IPR051397">
    <property type="entry name" value="Zn-ADH-like_protein"/>
</dbReference>
<feature type="domain" description="Enoyl reductase (ER)" evidence="1">
    <location>
        <begin position="11"/>
        <end position="311"/>
    </location>
</feature>
<dbReference type="Proteomes" id="UP000785200">
    <property type="component" value="Unassembled WGS sequence"/>
</dbReference>
<dbReference type="PROSITE" id="PS01162">
    <property type="entry name" value="QOR_ZETA_CRYSTAL"/>
    <property type="match status" value="1"/>
</dbReference>
<dbReference type="InterPro" id="IPR020843">
    <property type="entry name" value="ER"/>
</dbReference>
<dbReference type="InterPro" id="IPR013149">
    <property type="entry name" value="ADH-like_C"/>
</dbReference>
<protein>
    <submittedName>
        <fullName evidence="2">NADPH:quinone reductase</fullName>
    </submittedName>
</protein>
<dbReference type="InterPro" id="IPR002364">
    <property type="entry name" value="Quin_OxRdtase/zeta-crystal_CS"/>
</dbReference>
<dbReference type="InterPro" id="IPR036291">
    <property type="entry name" value="NAD(P)-bd_dom_sf"/>
</dbReference>
<dbReference type="EMBL" id="VNKQ01000018">
    <property type="protein sequence ID" value="KAG0645456.1"/>
    <property type="molecule type" value="Genomic_DNA"/>
</dbReference>
<dbReference type="SUPFAM" id="SSF50129">
    <property type="entry name" value="GroES-like"/>
    <property type="match status" value="1"/>
</dbReference>
<dbReference type="OrthoDB" id="10257049at2759"/>
<dbReference type="GO" id="GO:0005739">
    <property type="term" value="C:mitochondrion"/>
    <property type="evidence" value="ECO:0007669"/>
    <property type="project" value="TreeGrafter"/>
</dbReference>
<dbReference type="CDD" id="cd08241">
    <property type="entry name" value="QOR1"/>
    <property type="match status" value="1"/>
</dbReference>
<dbReference type="SUPFAM" id="SSF51735">
    <property type="entry name" value="NAD(P)-binding Rossmann-fold domains"/>
    <property type="match status" value="1"/>
</dbReference>
<name>A0A9P6VD91_9HELO</name>
<dbReference type="AlphaFoldDB" id="A0A9P6VD91"/>
<dbReference type="Pfam" id="PF08240">
    <property type="entry name" value="ADH_N"/>
    <property type="match status" value="1"/>
</dbReference>
<dbReference type="InterPro" id="IPR011032">
    <property type="entry name" value="GroES-like_sf"/>
</dbReference>
<accession>A0A9P6VD91</accession>
<dbReference type="GO" id="GO:0016491">
    <property type="term" value="F:oxidoreductase activity"/>
    <property type="evidence" value="ECO:0007669"/>
    <property type="project" value="InterPro"/>
</dbReference>